<dbReference type="EMBL" id="AP015034">
    <property type="protein sequence ID" value="BAT76226.1"/>
    <property type="molecule type" value="Genomic_DNA"/>
</dbReference>
<feature type="non-terminal residue" evidence="2">
    <location>
        <position position="1"/>
    </location>
</feature>
<reference evidence="2 3" key="1">
    <citation type="journal article" date="2015" name="Sci. Rep.">
        <title>The power of single molecule real-time sequencing technology in the de novo assembly of a eukaryotic genome.</title>
        <authorList>
            <person name="Sakai H."/>
            <person name="Naito K."/>
            <person name="Ogiso-Tanaka E."/>
            <person name="Takahashi Y."/>
            <person name="Iseki K."/>
            <person name="Muto C."/>
            <person name="Satou K."/>
            <person name="Teruya K."/>
            <person name="Shiroma A."/>
            <person name="Shimoji M."/>
            <person name="Hirano T."/>
            <person name="Itoh T."/>
            <person name="Kaga A."/>
            <person name="Tomooka N."/>
        </authorList>
    </citation>
    <scope>NUCLEOTIDE SEQUENCE [LARGE SCALE GENOMIC DNA]</scope>
    <source>
        <strain evidence="3">cv. Shumari</strain>
    </source>
</reference>
<evidence type="ECO:0000259" key="1">
    <source>
        <dbReference type="Pfam" id="PF17919"/>
    </source>
</evidence>
<dbReference type="InterPro" id="IPR051320">
    <property type="entry name" value="Viral_Replic_Matur_Polypro"/>
</dbReference>
<dbReference type="InterPro" id="IPR043128">
    <property type="entry name" value="Rev_trsase/Diguanyl_cyclase"/>
</dbReference>
<dbReference type="Gene3D" id="3.30.70.270">
    <property type="match status" value="1"/>
</dbReference>
<dbReference type="InterPro" id="IPR041577">
    <property type="entry name" value="RT_RNaseH_2"/>
</dbReference>
<sequence>VKQLRGFLGLVGYYRLFIRGFDCLAKPLTDLIKKDAFVWTNATANSFQQLTRAMTKVFALPSFDKQFVLEVNASGSGIGAVLMQEHHPIAFISRVLSTQQ</sequence>
<accession>A0A0S3R6D9</accession>
<proteinExistence type="predicted"/>
<feature type="domain" description="Reverse transcriptase/retrotransposon-derived protein RNase H-like" evidence="1">
    <location>
        <begin position="39"/>
        <end position="99"/>
    </location>
</feature>
<name>A0A0S3R6D9_PHAAN</name>
<dbReference type="Proteomes" id="UP000291084">
    <property type="component" value="Chromosome 1"/>
</dbReference>
<organism evidence="2 3">
    <name type="scientific">Vigna angularis var. angularis</name>
    <dbReference type="NCBI Taxonomy" id="157739"/>
    <lineage>
        <taxon>Eukaryota</taxon>
        <taxon>Viridiplantae</taxon>
        <taxon>Streptophyta</taxon>
        <taxon>Embryophyta</taxon>
        <taxon>Tracheophyta</taxon>
        <taxon>Spermatophyta</taxon>
        <taxon>Magnoliopsida</taxon>
        <taxon>eudicotyledons</taxon>
        <taxon>Gunneridae</taxon>
        <taxon>Pentapetalae</taxon>
        <taxon>rosids</taxon>
        <taxon>fabids</taxon>
        <taxon>Fabales</taxon>
        <taxon>Fabaceae</taxon>
        <taxon>Papilionoideae</taxon>
        <taxon>50 kb inversion clade</taxon>
        <taxon>NPAAA clade</taxon>
        <taxon>indigoferoid/millettioid clade</taxon>
        <taxon>Phaseoleae</taxon>
        <taxon>Vigna</taxon>
    </lineage>
</organism>
<dbReference type="InterPro" id="IPR043502">
    <property type="entry name" value="DNA/RNA_pol_sf"/>
</dbReference>
<protein>
    <recommendedName>
        <fullName evidence="1">Reverse transcriptase/retrotransposon-derived protein RNase H-like domain-containing protein</fullName>
    </recommendedName>
</protein>
<dbReference type="SUPFAM" id="SSF56672">
    <property type="entry name" value="DNA/RNA polymerases"/>
    <property type="match status" value="1"/>
</dbReference>
<dbReference type="AlphaFoldDB" id="A0A0S3R6D9"/>
<evidence type="ECO:0000313" key="3">
    <source>
        <dbReference type="Proteomes" id="UP000291084"/>
    </source>
</evidence>
<keyword evidence="3" id="KW-1185">Reference proteome</keyword>
<dbReference type="Pfam" id="PF17919">
    <property type="entry name" value="RT_RNaseH_2"/>
    <property type="match status" value="1"/>
</dbReference>
<dbReference type="PANTHER" id="PTHR33064:SF40">
    <property type="entry name" value="REVERSE TRANSCRIPTASE_RETROTRANSPOSON-DERIVED PROTEIN RNASE H-LIKE DOMAIN-CONTAINING PROTEIN"/>
    <property type="match status" value="1"/>
</dbReference>
<dbReference type="OrthoDB" id="1909920at2759"/>
<evidence type="ECO:0000313" key="2">
    <source>
        <dbReference type="EMBL" id="BAT76226.1"/>
    </source>
</evidence>
<gene>
    <name evidence="2" type="primary">Vigan.01G420100</name>
    <name evidence="2" type="ORF">VIGAN_01420100</name>
</gene>
<dbReference type="PANTHER" id="PTHR33064">
    <property type="entry name" value="POL PROTEIN"/>
    <property type="match status" value="1"/>
</dbReference>